<evidence type="ECO:0000313" key="1">
    <source>
        <dbReference type="EMBL" id="WPZ21010.1"/>
    </source>
</evidence>
<gene>
    <name evidence="1" type="ORF">T7987_12610</name>
</gene>
<dbReference type="EMBL" id="CP139725">
    <property type="protein sequence ID" value="WPZ21010.1"/>
    <property type="molecule type" value="Genomic_DNA"/>
</dbReference>
<protein>
    <submittedName>
        <fullName evidence="1">Uncharacterized protein</fullName>
    </submittedName>
</protein>
<name>A0ABZ0V0R5_9RHOB</name>
<dbReference type="Proteomes" id="UP001326567">
    <property type="component" value="Chromosome"/>
</dbReference>
<accession>A0ABZ0V0R5</accession>
<sequence>MTIHFAADFPGLGICVVSDTAVSTLEDGVSRQRKGTAHKIFFANRGSGVVVAAAGNGDLCNSTLLSFDRAEQPICTPEGAASWMQNAFPDFSNGRGAEFIVAGRDPNRDGEFQIAVLRSRPSTHRNLSIVPETKDHATIGFQAPIFNSEFCGYLRANIDRIYSLSFAVPEKIWSKVSDSREGFGLGIIGGALIGVAQDVVSENRWEEMIGGPWTATCIPLSGQIFQTSGEMYNGATIRTGAHINALAGKS</sequence>
<keyword evidence="2" id="KW-1185">Reference proteome</keyword>
<proteinExistence type="predicted"/>
<reference evidence="1 2" key="1">
    <citation type="submission" date="2023-11" db="EMBL/GenBank/DDBJ databases">
        <title>From the Deep-Sea to the Surface: Bacterial Genomes Isolated from the Moytirra Hydrothermal Vent Plume.</title>
        <authorList>
            <person name="Major S.R."/>
        </authorList>
    </citation>
    <scope>NUCLEOTIDE SEQUENCE [LARGE SCALE GENOMIC DNA]</scope>
    <source>
        <strain evidence="1 2">OXR-9</strain>
    </source>
</reference>
<organism evidence="1 2">
    <name type="scientific">Sulfitobacter faviae</name>
    <dbReference type="NCBI Taxonomy" id="1775881"/>
    <lineage>
        <taxon>Bacteria</taxon>
        <taxon>Pseudomonadati</taxon>
        <taxon>Pseudomonadota</taxon>
        <taxon>Alphaproteobacteria</taxon>
        <taxon>Rhodobacterales</taxon>
        <taxon>Roseobacteraceae</taxon>
        <taxon>Sulfitobacter</taxon>
    </lineage>
</organism>
<evidence type="ECO:0000313" key="2">
    <source>
        <dbReference type="Proteomes" id="UP001326567"/>
    </source>
</evidence>
<dbReference type="RefSeq" id="WP_322328132.1">
    <property type="nucleotide sequence ID" value="NZ_CP139725.1"/>
</dbReference>